<protein>
    <submittedName>
        <fullName evidence="4">VPS13_mid_rpt domain-containing protein</fullName>
    </submittedName>
</protein>
<proteinExistence type="predicted"/>
<sequence>MPNKPPTTADTTSIEGSKVHDKSESSTESSALQHVRKSLRATFDELKEGAYDKYEIIVSSIQVIMVEENEDWRILRTKDQSPSHILRPLGMSLSLKRCLLHNDANLPRILLDGCLPLFRVDLTDRVLKSLFELVSNVPFPEPDKRLTTPENPEEVLKAS</sequence>
<evidence type="ECO:0000313" key="4">
    <source>
        <dbReference type="WBParaSite" id="ECPE_0001662501-mRNA-1"/>
    </source>
</evidence>
<name>A0A183BBJ7_9TREM</name>
<dbReference type="EMBL" id="UZAN01064974">
    <property type="protein sequence ID" value="VDP93854.1"/>
    <property type="molecule type" value="Genomic_DNA"/>
</dbReference>
<gene>
    <name evidence="2" type="ORF">ECPE_LOCUS16582</name>
</gene>
<dbReference type="AlphaFoldDB" id="A0A183BBJ7"/>
<evidence type="ECO:0000313" key="2">
    <source>
        <dbReference type="EMBL" id="VDP93854.1"/>
    </source>
</evidence>
<organism evidence="4">
    <name type="scientific">Echinostoma caproni</name>
    <dbReference type="NCBI Taxonomy" id="27848"/>
    <lineage>
        <taxon>Eukaryota</taxon>
        <taxon>Metazoa</taxon>
        <taxon>Spiralia</taxon>
        <taxon>Lophotrochozoa</taxon>
        <taxon>Platyhelminthes</taxon>
        <taxon>Trematoda</taxon>
        <taxon>Digenea</taxon>
        <taxon>Plagiorchiida</taxon>
        <taxon>Echinostomata</taxon>
        <taxon>Echinostomatoidea</taxon>
        <taxon>Echinostomatidae</taxon>
        <taxon>Echinostoma</taxon>
    </lineage>
</organism>
<reference evidence="4" key="1">
    <citation type="submission" date="2016-06" db="UniProtKB">
        <authorList>
            <consortium name="WormBaseParasite"/>
        </authorList>
    </citation>
    <scope>IDENTIFICATION</scope>
</reference>
<dbReference type="Proteomes" id="UP000272942">
    <property type="component" value="Unassembled WGS sequence"/>
</dbReference>
<dbReference type="WBParaSite" id="ECPE_0001662501-mRNA-1">
    <property type="protein sequence ID" value="ECPE_0001662501-mRNA-1"/>
    <property type="gene ID" value="ECPE_0001662501"/>
</dbReference>
<keyword evidence="3" id="KW-1185">Reference proteome</keyword>
<reference evidence="2 3" key="2">
    <citation type="submission" date="2018-11" db="EMBL/GenBank/DDBJ databases">
        <authorList>
            <consortium name="Pathogen Informatics"/>
        </authorList>
    </citation>
    <scope>NUCLEOTIDE SEQUENCE [LARGE SCALE GENOMIC DNA]</scope>
    <source>
        <strain evidence="2 3">Egypt</strain>
    </source>
</reference>
<dbReference type="OrthoDB" id="6273432at2759"/>
<accession>A0A183BBJ7</accession>
<feature type="region of interest" description="Disordered" evidence="1">
    <location>
        <begin position="1"/>
        <end position="31"/>
    </location>
</feature>
<evidence type="ECO:0000313" key="3">
    <source>
        <dbReference type="Proteomes" id="UP000272942"/>
    </source>
</evidence>
<feature type="compositionally biased region" description="Polar residues" evidence="1">
    <location>
        <begin position="1"/>
        <end position="15"/>
    </location>
</feature>
<evidence type="ECO:0000256" key="1">
    <source>
        <dbReference type="SAM" id="MobiDB-lite"/>
    </source>
</evidence>